<dbReference type="AlphaFoldDB" id="A0A4Y7IJU1"/>
<dbReference type="GO" id="GO:0032259">
    <property type="term" value="P:methylation"/>
    <property type="evidence" value="ECO:0007669"/>
    <property type="project" value="UniProtKB-KW"/>
</dbReference>
<evidence type="ECO:0000256" key="3">
    <source>
        <dbReference type="ARBA" id="ARBA00022691"/>
    </source>
</evidence>
<feature type="domain" description="O-methyltransferase C-terminal" evidence="4">
    <location>
        <begin position="9"/>
        <end position="189"/>
    </location>
</feature>
<dbReference type="CDD" id="cd02440">
    <property type="entry name" value="AdoMet_MTases"/>
    <property type="match status" value="1"/>
</dbReference>
<dbReference type="FunFam" id="3.40.50.150:FF:000057">
    <property type="entry name" value="O-methyltransferase ZRP4"/>
    <property type="match status" value="1"/>
</dbReference>
<dbReference type="Gene3D" id="3.40.50.150">
    <property type="entry name" value="Vaccinia Virus protein VP39"/>
    <property type="match status" value="1"/>
</dbReference>
<dbReference type="InterPro" id="IPR001077">
    <property type="entry name" value="COMT_C"/>
</dbReference>
<dbReference type="EMBL" id="CM010715">
    <property type="protein sequence ID" value="RZC47982.1"/>
    <property type="molecule type" value="Genomic_DNA"/>
</dbReference>
<dbReference type="Pfam" id="PF00891">
    <property type="entry name" value="Methyltransf_2"/>
    <property type="match status" value="1"/>
</dbReference>
<keyword evidence="3" id="KW-0949">S-adenosyl-L-methionine</keyword>
<sequence>MCWSRILTPEFGKNFHDAMANDSHVLMSVILNEGKGVFDNLKSLVDVGGGTGTTAHAVVRAFPHLHCMVLDLPNVVANLQGTANVVFIGSDMFESIPRADAVLLKFIFHDWSDTDCVRILKRCREAIPSREEGGKVIIIDAVIEEDKNKQEDDLITETQLLFDIMMMAIHNAKQRTEKEWERLFLESGFTDYKITRVHGFRSFIEVYP</sequence>
<dbReference type="InterPro" id="IPR029063">
    <property type="entry name" value="SAM-dependent_MTases_sf"/>
</dbReference>
<dbReference type="PROSITE" id="PS51683">
    <property type="entry name" value="SAM_OMT_II"/>
    <property type="match status" value="1"/>
</dbReference>
<keyword evidence="2" id="KW-0808">Transferase</keyword>
<reference evidence="5 6" key="1">
    <citation type="journal article" date="2018" name="Science">
        <title>The opium poppy genome and morphinan production.</title>
        <authorList>
            <person name="Guo L."/>
            <person name="Winzer T."/>
            <person name="Yang X."/>
            <person name="Li Y."/>
            <person name="Ning Z."/>
            <person name="He Z."/>
            <person name="Teodor R."/>
            <person name="Lu Y."/>
            <person name="Bowser T.A."/>
            <person name="Graham I.A."/>
            <person name="Ye K."/>
        </authorList>
    </citation>
    <scope>NUCLEOTIDE SEQUENCE [LARGE SCALE GENOMIC DNA]</scope>
    <source>
        <strain evidence="6">cv. HN1</strain>
        <tissue evidence="5">Leaves</tissue>
    </source>
</reference>
<accession>A0A4Y7IJU1</accession>
<dbReference type="SUPFAM" id="SSF53335">
    <property type="entry name" value="S-adenosyl-L-methionine-dependent methyltransferases"/>
    <property type="match status" value="1"/>
</dbReference>
<dbReference type="Proteomes" id="UP000316621">
    <property type="component" value="Chromosome 1"/>
</dbReference>
<keyword evidence="1" id="KW-0489">Methyltransferase</keyword>
<protein>
    <recommendedName>
        <fullName evidence="4">O-methyltransferase C-terminal domain-containing protein</fullName>
    </recommendedName>
</protein>
<name>A0A4Y7IJU1_PAPSO</name>
<dbReference type="OMA" id="ETVMNTH"/>
<dbReference type="GO" id="GO:0008171">
    <property type="term" value="F:O-methyltransferase activity"/>
    <property type="evidence" value="ECO:0007669"/>
    <property type="project" value="InterPro"/>
</dbReference>
<evidence type="ECO:0000256" key="1">
    <source>
        <dbReference type="ARBA" id="ARBA00022603"/>
    </source>
</evidence>
<dbReference type="STRING" id="3469.A0A4Y7IJU1"/>
<proteinExistence type="predicted"/>
<gene>
    <name evidence="5" type="ORF">C5167_040937</name>
</gene>
<organism evidence="5 6">
    <name type="scientific">Papaver somniferum</name>
    <name type="common">Opium poppy</name>
    <dbReference type="NCBI Taxonomy" id="3469"/>
    <lineage>
        <taxon>Eukaryota</taxon>
        <taxon>Viridiplantae</taxon>
        <taxon>Streptophyta</taxon>
        <taxon>Embryophyta</taxon>
        <taxon>Tracheophyta</taxon>
        <taxon>Spermatophyta</taxon>
        <taxon>Magnoliopsida</taxon>
        <taxon>Ranunculales</taxon>
        <taxon>Papaveraceae</taxon>
        <taxon>Papaveroideae</taxon>
        <taxon>Papaver</taxon>
    </lineage>
</organism>
<dbReference type="InterPro" id="IPR016461">
    <property type="entry name" value="COMT-like"/>
</dbReference>
<evidence type="ECO:0000313" key="5">
    <source>
        <dbReference type="EMBL" id="RZC47982.1"/>
    </source>
</evidence>
<evidence type="ECO:0000256" key="2">
    <source>
        <dbReference type="ARBA" id="ARBA00022679"/>
    </source>
</evidence>
<dbReference type="OrthoDB" id="2410195at2759"/>
<evidence type="ECO:0000313" key="6">
    <source>
        <dbReference type="Proteomes" id="UP000316621"/>
    </source>
</evidence>
<keyword evidence="6" id="KW-1185">Reference proteome</keyword>
<dbReference type="Gramene" id="RZC47982">
    <property type="protein sequence ID" value="RZC47982"/>
    <property type="gene ID" value="C5167_040937"/>
</dbReference>
<dbReference type="PANTHER" id="PTHR11746">
    <property type="entry name" value="O-METHYLTRANSFERASE"/>
    <property type="match status" value="1"/>
</dbReference>
<evidence type="ECO:0000259" key="4">
    <source>
        <dbReference type="Pfam" id="PF00891"/>
    </source>
</evidence>